<sequence>MPSSVPPNAREEPKNQAVEKPQVPNDAHSQAPSNVSAGSKQSTCKDGVRGRSNSQSRSLESPQAPDGEARPSNNSADPPKRSGSSESATEKVQSQSRNLEPSRVQIGESQALSDSSNPSKRSTSKEGLKERSRPQKRHTAPLQEPNSEVRDATYPTHPARRCTSDESVKERSQSRSKNLEIRQELDGESPSGSPTPSKRPASRKIVSERSQSQNRHSQTPQAPNGAPRRAPHSSSNLQKLAASRRSVRERSQSQSCAPEIEERSRGRFRETMKKAITRKSEIPPRDDERKDKTDTENAPIEEAIDSTEELGQLASHLGGLLQENDDLDFFAEKRMLGSCEWILDEPVLAGFLRRPQQSHALWCTGRPGSGKSVFASSVVNLLREKKAKCAFHFFRFGNEAQNSLSSFLVSVAYQFAECIPPYRARLVKMFDQGLSLQKSAPRLIWQKLFLSTLFKIDIRKPIHLVIDGLDECDASALLLKLLGDISSSKAKFCVMLVSRKTQLLNTGIDKLIKTIPIETFSLEDIDEDLRMYVEDEMQLMRGDQNFKDRIAERILAKADGNFLWANLVVKEVLQCHTETEIEDALNDVPEDLEHLYGRMDAALSRTSRPSDQAMARTILMWVVCSRHLLNLDQLGDALKPEYAEVLDLRLTINQVCGEFIVIDTKGTISMVHATARDFLTEKRDLNFYIPVAGSHQKIFTKCLSELITASSRIQMGQIKPKSFLLYAATSWAYHLSLTSACLDQESLLLLAQFFRGPAVLSWIHLLSFSNQLGTLVQASKILATFLKQVDRLDSDRSPLTHRLQEKDMLSLWTVDLVRLVGKFGLHLKSQPKCIYKLVPAFCPPASAIHKTFCSKAAQSSLTITGISNQTWDDCLAKFAVANSCLPIAVTSVNKHFAILTSDGTVHLYNSSTLEEGRRFKHAERVLAWCFNQTGEKLVTYGFVKTMVWNVTSGLQLFSITNPGTAKAITIAFSGSDDSIVTCSDDRNVRCVSLDAIEAGWQVLENVFGSDVLDADQHNSPRCAAFNALGSQLAVGYRGFALSVWSVDEPRPCLIGRCERQGSTGQLASGSFVDTQAICWNTVTGHVLGVYNDGCVFKWHPFDGEYQESKVSGSDVKCSPDGKFFVTSSVDGTLRVWDFLHFSPVYQLSCSSSVTDLAIDPVERRIYDIRESFCNIWEPNALLRLWETDDKASDTTSTRESSTQVSVYSEASGESSQPLTALAVDKNTLNYSAGDDEGVVTYFSREGEVISQLSQTFMTVDHICWSDNGAFVASSDLSRRVTVKGIDHTKVNATPKSLLTVKEEEPIKQLLLSPMGDYLLVSTDQCLTIWSIQQRKVVSSRPQTARYYWTNSPSDPDQLIGFGYSELQISVWEGLGTTWQLDIDRSTVDGFASRYGVHAMFPKPTTKFTTSENETENAVDKVLFTLDGSMALLETSKCSAHHSREKQFMLVSIDPESIIEALGSRTMVIEPTLLPSELISRLGLPLGFVMSDSIQSVRRKSFAPSTTSHPNSADPSRKSFLNPSTGLTVSNTNSWRASSSTFLAVGDPTLSTGDEHVLAFLDHEYWVCTYVLAEGRPGRVRRHHFLPRDWINMDWLELAVMRRDGTLLCPRNGEVAMVANGLKEECLE</sequence>
<dbReference type="SUPFAM" id="SSF52540">
    <property type="entry name" value="P-loop containing nucleoside triphosphate hydrolases"/>
    <property type="match status" value="1"/>
</dbReference>
<accession>U1HIC2</accession>
<dbReference type="Gene3D" id="2.130.10.10">
    <property type="entry name" value="YVTN repeat-like/Quinoprotein amine dehydrogenase"/>
    <property type="match status" value="3"/>
</dbReference>
<feature type="compositionally biased region" description="Polar residues" evidence="3">
    <location>
        <begin position="208"/>
        <end position="222"/>
    </location>
</feature>
<dbReference type="InterPro" id="IPR001680">
    <property type="entry name" value="WD40_rpt"/>
</dbReference>
<feature type="domain" description="Nephrocystin 3-like N-terminal" evidence="5">
    <location>
        <begin position="337"/>
        <end position="499"/>
    </location>
</feature>
<dbReference type="Proteomes" id="UP000019373">
    <property type="component" value="Unassembled WGS sequence"/>
</dbReference>
<dbReference type="OMA" id="DCCFFFF"/>
<feature type="compositionally biased region" description="Polar residues" evidence="3">
    <location>
        <begin position="51"/>
        <end position="61"/>
    </location>
</feature>
<dbReference type="EMBL" id="KE721514">
    <property type="protein sequence ID" value="ERF68619.1"/>
    <property type="molecule type" value="Genomic_DNA"/>
</dbReference>
<dbReference type="Pfam" id="PF22939">
    <property type="entry name" value="WHD_GPIID"/>
    <property type="match status" value="1"/>
</dbReference>
<feature type="compositionally biased region" description="Basic and acidic residues" evidence="3">
    <location>
        <begin position="162"/>
        <end position="185"/>
    </location>
</feature>
<dbReference type="PROSITE" id="PS50294">
    <property type="entry name" value="WD_REPEATS_REGION"/>
    <property type="match status" value="1"/>
</dbReference>
<dbReference type="PROSITE" id="PS50082">
    <property type="entry name" value="WD_REPEATS_2"/>
    <property type="match status" value="1"/>
</dbReference>
<evidence type="ECO:0000259" key="4">
    <source>
        <dbReference type="Pfam" id="PF22939"/>
    </source>
</evidence>
<keyword evidence="1" id="KW-0677">Repeat</keyword>
<evidence type="ECO:0000256" key="1">
    <source>
        <dbReference type="ARBA" id="ARBA00022737"/>
    </source>
</evidence>
<dbReference type="RefSeq" id="XP_007805739.1">
    <property type="nucleotide sequence ID" value="XM_007807548.1"/>
</dbReference>
<evidence type="ECO:0000259" key="5">
    <source>
        <dbReference type="Pfam" id="PF24883"/>
    </source>
</evidence>
<feature type="repeat" description="WD" evidence="2">
    <location>
        <begin position="1118"/>
        <end position="1137"/>
    </location>
</feature>
<dbReference type="SMART" id="SM00320">
    <property type="entry name" value="WD40"/>
    <property type="match status" value="5"/>
</dbReference>
<feature type="region of interest" description="Disordered" evidence="3">
    <location>
        <begin position="1"/>
        <end position="305"/>
    </location>
</feature>
<organism evidence="6 7">
    <name type="scientific">Endocarpon pusillum (strain Z07020 / HMAS-L-300199)</name>
    <name type="common">Lichen-forming fungus</name>
    <dbReference type="NCBI Taxonomy" id="1263415"/>
    <lineage>
        <taxon>Eukaryota</taxon>
        <taxon>Fungi</taxon>
        <taxon>Dikarya</taxon>
        <taxon>Ascomycota</taxon>
        <taxon>Pezizomycotina</taxon>
        <taxon>Eurotiomycetes</taxon>
        <taxon>Chaetothyriomycetidae</taxon>
        <taxon>Verrucariales</taxon>
        <taxon>Verrucariaceae</taxon>
        <taxon>Endocarpon</taxon>
    </lineage>
</organism>
<dbReference type="InterPro" id="IPR015943">
    <property type="entry name" value="WD40/YVTN_repeat-like_dom_sf"/>
</dbReference>
<dbReference type="OrthoDB" id="194358at2759"/>
<evidence type="ECO:0000256" key="2">
    <source>
        <dbReference type="PROSITE-ProRule" id="PRU00221"/>
    </source>
</evidence>
<feature type="compositionally biased region" description="Polar residues" evidence="3">
    <location>
        <begin position="1502"/>
        <end position="1522"/>
    </location>
</feature>
<protein>
    <submittedName>
        <fullName evidence="6">Uncharacterized protein</fullName>
    </submittedName>
</protein>
<feature type="compositionally biased region" description="Basic and acidic residues" evidence="3">
    <location>
        <begin position="260"/>
        <end position="295"/>
    </location>
</feature>
<dbReference type="SUPFAM" id="SSF50978">
    <property type="entry name" value="WD40 repeat-like"/>
    <property type="match status" value="2"/>
</dbReference>
<feature type="region of interest" description="Disordered" evidence="3">
    <location>
        <begin position="1499"/>
        <end position="1522"/>
    </location>
</feature>
<keyword evidence="2" id="KW-0853">WD repeat</keyword>
<dbReference type="InterPro" id="IPR054471">
    <property type="entry name" value="GPIID_WHD"/>
</dbReference>
<dbReference type="Pfam" id="PF24883">
    <property type="entry name" value="NPHP3_N"/>
    <property type="match status" value="1"/>
</dbReference>
<dbReference type="InterPro" id="IPR036322">
    <property type="entry name" value="WD40_repeat_dom_sf"/>
</dbReference>
<reference evidence="7" key="1">
    <citation type="journal article" date="2014" name="BMC Genomics">
        <title>Genome characteristics reveal the impact of lichenization on lichen-forming fungus Endocarpon pusillum Hedwig (Verrucariales, Ascomycota).</title>
        <authorList>
            <person name="Wang Y.-Y."/>
            <person name="Liu B."/>
            <person name="Zhang X.-Y."/>
            <person name="Zhou Q.-M."/>
            <person name="Zhang T."/>
            <person name="Li H."/>
            <person name="Yu Y.-F."/>
            <person name="Zhang X.-L."/>
            <person name="Hao X.-Y."/>
            <person name="Wang M."/>
            <person name="Wang L."/>
            <person name="Wei J.-C."/>
        </authorList>
    </citation>
    <scope>NUCLEOTIDE SEQUENCE [LARGE SCALE GENOMIC DNA]</scope>
    <source>
        <strain evidence="7">Z07020 / HMAS-L-300199</strain>
    </source>
</reference>
<dbReference type="GeneID" id="19242065"/>
<dbReference type="eggNOG" id="KOG2029">
    <property type="taxonomic scope" value="Eukaryota"/>
</dbReference>
<proteinExistence type="predicted"/>
<feature type="compositionally biased region" description="Basic and acidic residues" evidence="3">
    <location>
        <begin position="123"/>
        <end position="133"/>
    </location>
</feature>
<feature type="compositionally biased region" description="Polar residues" evidence="3">
    <location>
        <begin position="27"/>
        <end position="44"/>
    </location>
</feature>
<dbReference type="PANTHER" id="PTHR10039:SF16">
    <property type="entry name" value="GPI INOSITOL-DEACYLASE"/>
    <property type="match status" value="1"/>
</dbReference>
<dbReference type="InterPro" id="IPR027417">
    <property type="entry name" value="P-loop_NTPase"/>
</dbReference>
<evidence type="ECO:0000313" key="6">
    <source>
        <dbReference type="EMBL" id="ERF68619.1"/>
    </source>
</evidence>
<dbReference type="HOGENOM" id="CLU_001384_2_0_1"/>
<keyword evidence="7" id="KW-1185">Reference proteome</keyword>
<gene>
    <name evidence="6" type="ORF">EPUS_07180</name>
</gene>
<dbReference type="InterPro" id="IPR056884">
    <property type="entry name" value="NPHP3-like_N"/>
</dbReference>
<feature type="domain" description="GPI inositol-deacylase winged helix" evidence="4">
    <location>
        <begin position="612"/>
        <end position="682"/>
    </location>
</feature>
<dbReference type="Gene3D" id="3.40.50.300">
    <property type="entry name" value="P-loop containing nucleotide triphosphate hydrolases"/>
    <property type="match status" value="1"/>
</dbReference>
<feature type="region of interest" description="Disordered" evidence="3">
    <location>
        <begin position="1192"/>
        <end position="1211"/>
    </location>
</feature>
<feature type="compositionally biased region" description="Polar residues" evidence="3">
    <location>
        <begin position="107"/>
        <end position="121"/>
    </location>
</feature>
<dbReference type="Pfam" id="PF00400">
    <property type="entry name" value="WD40"/>
    <property type="match status" value="1"/>
</dbReference>
<name>U1HIC2_ENDPU</name>
<evidence type="ECO:0000256" key="3">
    <source>
        <dbReference type="SAM" id="MobiDB-lite"/>
    </source>
</evidence>
<evidence type="ECO:0000313" key="7">
    <source>
        <dbReference type="Proteomes" id="UP000019373"/>
    </source>
</evidence>
<feature type="compositionally biased region" description="Polar residues" evidence="3">
    <location>
        <begin position="1193"/>
        <end position="1211"/>
    </location>
</feature>
<feature type="compositionally biased region" description="Polar residues" evidence="3">
    <location>
        <begin position="71"/>
        <end position="99"/>
    </location>
</feature>
<dbReference type="PANTHER" id="PTHR10039">
    <property type="entry name" value="AMELOGENIN"/>
    <property type="match status" value="1"/>
</dbReference>